<dbReference type="Proteomes" id="UP000253727">
    <property type="component" value="Unassembled WGS sequence"/>
</dbReference>
<organism evidence="1 2">
    <name type="scientific">Alteripontixanthobacter maritimus</name>
    <dbReference type="NCBI Taxonomy" id="2161824"/>
    <lineage>
        <taxon>Bacteria</taxon>
        <taxon>Pseudomonadati</taxon>
        <taxon>Pseudomonadota</taxon>
        <taxon>Alphaproteobacteria</taxon>
        <taxon>Sphingomonadales</taxon>
        <taxon>Erythrobacteraceae</taxon>
        <taxon>Alteripontixanthobacter</taxon>
    </lineage>
</organism>
<protein>
    <recommendedName>
        <fullName evidence="3">Lipoprotein</fullName>
    </recommendedName>
</protein>
<reference evidence="1 2" key="1">
    <citation type="submission" date="2018-04" db="EMBL/GenBank/DDBJ databases">
        <title>Altererythrobacter sp. HME9302 genome sequencing and assembly.</title>
        <authorList>
            <person name="Kang H."/>
            <person name="Kim H."/>
            <person name="Joh K."/>
        </authorList>
    </citation>
    <scope>NUCLEOTIDE SEQUENCE [LARGE SCALE GENOMIC DNA]</scope>
    <source>
        <strain evidence="1 2">HME9302</strain>
    </source>
</reference>
<dbReference type="RefSeq" id="WP_115366986.1">
    <property type="nucleotide sequence ID" value="NZ_QBKA01000002.1"/>
</dbReference>
<gene>
    <name evidence="1" type="ORF">HME9302_02144</name>
</gene>
<keyword evidence="2" id="KW-1185">Reference proteome</keyword>
<sequence length="144" mass="15381">MKKTSVTIAFSIAVLVSCDIDPIEDNPPAGESTVTDDRTTTNPDDVFVGRYDATYEIPATYISGTLKIVGGCLLFAVPEQGHFLAILAPDAKLAPNQRTVAVGDVIIPLGKQVKFNGGEGFYGALRPHQCPDRQIILGDYLGES</sequence>
<accession>A0A369QCG2</accession>
<evidence type="ECO:0000313" key="2">
    <source>
        <dbReference type="Proteomes" id="UP000253727"/>
    </source>
</evidence>
<comment type="caution">
    <text evidence="1">The sequence shown here is derived from an EMBL/GenBank/DDBJ whole genome shotgun (WGS) entry which is preliminary data.</text>
</comment>
<dbReference type="PROSITE" id="PS51257">
    <property type="entry name" value="PROKAR_LIPOPROTEIN"/>
    <property type="match status" value="1"/>
</dbReference>
<proteinExistence type="predicted"/>
<name>A0A369QCG2_9SPHN</name>
<dbReference type="EMBL" id="QBKA01000002">
    <property type="protein sequence ID" value="RDC60927.1"/>
    <property type="molecule type" value="Genomic_DNA"/>
</dbReference>
<evidence type="ECO:0008006" key="3">
    <source>
        <dbReference type="Google" id="ProtNLM"/>
    </source>
</evidence>
<evidence type="ECO:0000313" key="1">
    <source>
        <dbReference type="EMBL" id="RDC60927.1"/>
    </source>
</evidence>
<dbReference type="AlphaFoldDB" id="A0A369QCG2"/>